<evidence type="ECO:0000259" key="3">
    <source>
        <dbReference type="SMART" id="SM01359"/>
    </source>
</evidence>
<evidence type="ECO:0000313" key="4">
    <source>
        <dbReference type="EMBL" id="MEQ2170268.1"/>
    </source>
</evidence>
<comment type="caution">
    <text evidence="4">The sequence shown here is derived from an EMBL/GenBank/DDBJ whole genome shotgun (WGS) entry which is preliminary data.</text>
</comment>
<feature type="domain" description="Alpha-2-macroglobulin bait region" evidence="3">
    <location>
        <begin position="2"/>
        <end position="109"/>
    </location>
</feature>
<dbReference type="PANTHER" id="PTHR11412">
    <property type="entry name" value="MACROGLOBULIN / COMPLEMENT"/>
    <property type="match status" value="1"/>
</dbReference>
<sequence length="146" mass="15906">FLPFTVTDIEVKSRGQVVFAGRSSGDLNLVPEVSWAPLASVIVYCVLPNGEVVNDVIHLPIAQFLQNKVSLSWSSDTLKPAEDVTLQVSVAEPGSLVGILVVDKATRWVGSHNDITMETVRTTTRMFVRAFFFTCKNTHSGPGLSM</sequence>
<keyword evidence="1" id="KW-0732">Signal</keyword>
<accession>A0ABV0NFT8</accession>
<dbReference type="Gene3D" id="2.20.130.20">
    <property type="match status" value="1"/>
</dbReference>
<dbReference type="InterPro" id="IPR011625">
    <property type="entry name" value="A2M_N_BRD"/>
</dbReference>
<keyword evidence="5" id="KW-1185">Reference proteome</keyword>
<dbReference type="InterPro" id="IPR050473">
    <property type="entry name" value="A2M/Complement_sys"/>
</dbReference>
<feature type="non-terminal residue" evidence="4">
    <location>
        <position position="1"/>
    </location>
</feature>
<keyword evidence="2" id="KW-0882">Thioester bond</keyword>
<proteinExistence type="predicted"/>
<dbReference type="PANTHER" id="PTHR11412:SF136">
    <property type="entry name" value="CD109 ANTIGEN"/>
    <property type="match status" value="1"/>
</dbReference>
<organism evidence="4 5">
    <name type="scientific">Goodea atripinnis</name>
    <dbReference type="NCBI Taxonomy" id="208336"/>
    <lineage>
        <taxon>Eukaryota</taxon>
        <taxon>Metazoa</taxon>
        <taxon>Chordata</taxon>
        <taxon>Craniata</taxon>
        <taxon>Vertebrata</taxon>
        <taxon>Euteleostomi</taxon>
        <taxon>Actinopterygii</taxon>
        <taxon>Neopterygii</taxon>
        <taxon>Teleostei</taxon>
        <taxon>Neoteleostei</taxon>
        <taxon>Acanthomorphata</taxon>
        <taxon>Ovalentaria</taxon>
        <taxon>Atherinomorphae</taxon>
        <taxon>Cyprinodontiformes</taxon>
        <taxon>Goodeidae</taxon>
        <taxon>Goodea</taxon>
    </lineage>
</organism>
<dbReference type="EMBL" id="JAHRIO010037434">
    <property type="protein sequence ID" value="MEQ2170268.1"/>
    <property type="molecule type" value="Genomic_DNA"/>
</dbReference>
<dbReference type="Proteomes" id="UP001476798">
    <property type="component" value="Unassembled WGS sequence"/>
</dbReference>
<dbReference type="SMART" id="SM01359">
    <property type="entry name" value="A2M_N_2"/>
    <property type="match status" value="1"/>
</dbReference>
<evidence type="ECO:0000256" key="1">
    <source>
        <dbReference type="ARBA" id="ARBA00022729"/>
    </source>
</evidence>
<evidence type="ECO:0000313" key="5">
    <source>
        <dbReference type="Proteomes" id="UP001476798"/>
    </source>
</evidence>
<protein>
    <recommendedName>
        <fullName evidence="3">Alpha-2-macroglobulin bait region domain-containing protein</fullName>
    </recommendedName>
</protein>
<reference evidence="4 5" key="1">
    <citation type="submission" date="2021-06" db="EMBL/GenBank/DDBJ databases">
        <authorList>
            <person name="Palmer J.M."/>
        </authorList>
    </citation>
    <scope>NUCLEOTIDE SEQUENCE [LARGE SCALE GENOMIC DNA]</scope>
    <source>
        <strain evidence="4 5">GA_2019</strain>
        <tissue evidence="4">Muscle</tissue>
    </source>
</reference>
<gene>
    <name evidence="4" type="ORF">GOODEAATRI_033794</name>
</gene>
<dbReference type="Pfam" id="PF07703">
    <property type="entry name" value="A2M_BRD"/>
    <property type="match status" value="1"/>
</dbReference>
<dbReference type="Gene3D" id="2.60.40.1930">
    <property type="match status" value="1"/>
</dbReference>
<name>A0ABV0NFT8_9TELE</name>
<evidence type="ECO:0000256" key="2">
    <source>
        <dbReference type="ARBA" id="ARBA00022966"/>
    </source>
</evidence>